<sequence length="105" mass="12281">MRRWNRSGRTRPLGMLNHCADAIVRHFTESVTFTSETKSPTRRRTHQRAQDAGEKPIVSTEITAKRLCDLRKYKQAMAKLKSHKHAMQMFRVSTVLFLKCKYEMG</sequence>
<protein>
    <submittedName>
        <fullName evidence="2">Uncharacterized protein</fullName>
    </submittedName>
</protein>
<reference evidence="2 3" key="1">
    <citation type="submission" date="2024-04" db="EMBL/GenBank/DDBJ databases">
        <authorList>
            <person name="Waldvogel A.-M."/>
            <person name="Schoenle A."/>
        </authorList>
    </citation>
    <scope>NUCLEOTIDE SEQUENCE [LARGE SCALE GENOMIC DNA]</scope>
</reference>
<feature type="region of interest" description="Disordered" evidence="1">
    <location>
        <begin position="33"/>
        <end position="56"/>
    </location>
</feature>
<accession>A0AAV2KNM3</accession>
<dbReference type="AlphaFoldDB" id="A0AAV2KNM3"/>
<evidence type="ECO:0000256" key="1">
    <source>
        <dbReference type="SAM" id="MobiDB-lite"/>
    </source>
</evidence>
<dbReference type="EMBL" id="OZ035841">
    <property type="protein sequence ID" value="CAL1589826.1"/>
    <property type="molecule type" value="Genomic_DNA"/>
</dbReference>
<dbReference type="Proteomes" id="UP001497482">
    <property type="component" value="Chromosome 19"/>
</dbReference>
<organism evidence="2 3">
    <name type="scientific">Knipowitschia caucasica</name>
    <name type="common">Caucasian dwarf goby</name>
    <name type="synonym">Pomatoschistus caucasicus</name>
    <dbReference type="NCBI Taxonomy" id="637954"/>
    <lineage>
        <taxon>Eukaryota</taxon>
        <taxon>Metazoa</taxon>
        <taxon>Chordata</taxon>
        <taxon>Craniata</taxon>
        <taxon>Vertebrata</taxon>
        <taxon>Euteleostomi</taxon>
        <taxon>Actinopterygii</taxon>
        <taxon>Neopterygii</taxon>
        <taxon>Teleostei</taxon>
        <taxon>Neoteleostei</taxon>
        <taxon>Acanthomorphata</taxon>
        <taxon>Gobiaria</taxon>
        <taxon>Gobiiformes</taxon>
        <taxon>Gobioidei</taxon>
        <taxon>Gobiidae</taxon>
        <taxon>Gobiinae</taxon>
        <taxon>Knipowitschia</taxon>
    </lineage>
</organism>
<name>A0AAV2KNM3_KNICA</name>
<proteinExistence type="predicted"/>
<gene>
    <name evidence="2" type="ORF">KC01_LOCUS19438</name>
</gene>
<evidence type="ECO:0000313" key="2">
    <source>
        <dbReference type="EMBL" id="CAL1589826.1"/>
    </source>
</evidence>
<evidence type="ECO:0000313" key="3">
    <source>
        <dbReference type="Proteomes" id="UP001497482"/>
    </source>
</evidence>
<keyword evidence="3" id="KW-1185">Reference proteome</keyword>